<name>A0A0F9A1L0_9ZZZZ</name>
<proteinExistence type="predicted"/>
<comment type="caution">
    <text evidence="1">The sequence shown here is derived from an EMBL/GenBank/DDBJ whole genome shotgun (WGS) entry which is preliminary data.</text>
</comment>
<evidence type="ECO:0000313" key="1">
    <source>
        <dbReference type="EMBL" id="KKL01833.1"/>
    </source>
</evidence>
<gene>
    <name evidence="1" type="ORF">LCGC14_2626770</name>
</gene>
<organism evidence="1">
    <name type="scientific">marine sediment metagenome</name>
    <dbReference type="NCBI Taxonomy" id="412755"/>
    <lineage>
        <taxon>unclassified sequences</taxon>
        <taxon>metagenomes</taxon>
        <taxon>ecological metagenomes</taxon>
    </lineage>
</organism>
<accession>A0A0F9A1L0</accession>
<sequence>MAKATGVLEAIEVEPLKVGSMTVWLKGRTPLICNRMAGKAMRELLLPKGRKTKAEKEQLLKHDPVNEYRNSMNCRVGKGPTRVVFPSPAIKGAMATAALETKGTNKTQIGRLVWVEGQSCDLYGVPQLFMAIVRSADMNKTPDVRTRAILSEWCLPAVIQYVKPQMSEETIAQLLSNGGIIVGIGDFRQEKGKGNYGQFQVATKADCKAIIASGGLKAQDAAIKKPTCYDADTQELLAWFTATVDQRGKKGLLAK</sequence>
<dbReference type="AlphaFoldDB" id="A0A0F9A1L0"/>
<reference evidence="1" key="1">
    <citation type="journal article" date="2015" name="Nature">
        <title>Complex archaea that bridge the gap between prokaryotes and eukaryotes.</title>
        <authorList>
            <person name="Spang A."/>
            <person name="Saw J.H."/>
            <person name="Jorgensen S.L."/>
            <person name="Zaremba-Niedzwiedzka K."/>
            <person name="Martijn J."/>
            <person name="Lind A.E."/>
            <person name="van Eijk R."/>
            <person name="Schleper C."/>
            <person name="Guy L."/>
            <person name="Ettema T.J."/>
        </authorList>
    </citation>
    <scope>NUCLEOTIDE SEQUENCE</scope>
</reference>
<protein>
    <submittedName>
        <fullName evidence="1">Uncharacterized protein</fullName>
    </submittedName>
</protein>
<dbReference type="EMBL" id="LAZR01044957">
    <property type="protein sequence ID" value="KKL01833.1"/>
    <property type="molecule type" value="Genomic_DNA"/>
</dbReference>